<feature type="domain" description="Mur ligase C-terminal" evidence="11">
    <location>
        <begin position="333"/>
        <end position="457"/>
    </location>
</feature>
<dbReference type="InterPro" id="IPR000713">
    <property type="entry name" value="Mur_ligase_N"/>
</dbReference>
<protein>
    <recommendedName>
        <fullName evidence="8">UDP-N-acetylmuramoyl-L-alanyl-D-glutamate--2,6-diaminopimelate ligase</fullName>
        <ecNumber evidence="8">6.3.2.13</ecNumber>
    </recommendedName>
    <alternativeName>
        <fullName evidence="8">Meso-A2pm-adding enzyme</fullName>
    </alternativeName>
    <alternativeName>
        <fullName evidence="8">Meso-diaminopimelate-adding enzyme</fullName>
    </alternativeName>
    <alternativeName>
        <fullName evidence="8">UDP-MurNAc-L-Ala-D-Glu:meso-diaminopimelate ligase</fullName>
    </alternativeName>
    <alternativeName>
        <fullName evidence="8">UDP-MurNAc-tripeptide synthetase</fullName>
    </alternativeName>
    <alternativeName>
        <fullName evidence="8">UDP-N-acetylmuramyl-tripeptide synthetase</fullName>
    </alternativeName>
</protein>
<dbReference type="Gene3D" id="3.40.1190.10">
    <property type="entry name" value="Mur-like, catalytic domain"/>
    <property type="match status" value="1"/>
</dbReference>
<dbReference type="PANTHER" id="PTHR23135">
    <property type="entry name" value="MUR LIGASE FAMILY MEMBER"/>
    <property type="match status" value="1"/>
</dbReference>
<feature type="binding site" evidence="8">
    <location>
        <begin position="150"/>
        <end position="151"/>
    </location>
    <ligand>
        <name>UDP-N-acetyl-alpha-D-muramoyl-L-alanyl-D-glutamate</name>
        <dbReference type="ChEBI" id="CHEBI:83900"/>
    </ligand>
</feature>
<sequence length="488" mass="53724">MNLQELLTSVPFYQTYGEIDKDITGITMDSRQIKPGDLFICIKGFETDGHQYITSAIHAGAAAIVAMHHVEMDIPLIVVSDTKRVMAQLASSFYGNPTREVGLIGVTGTNGKTTITYLLDEIFTENKMSTGVIGTIQTKINGKSYGVSNTTPDSVSLNEFFFEMRKEEVQTAMMEVSSHALDQGRVYGLDFDVAVFTNLSQDHLDYHKDMDDYLRAKSLLFAQLGNHYEQGREKYAVVNIDDPASHILIKSTAQPVLTYGVEQGDVHTRNIHMDETGVSFTMITPVGNIQVDSGLMGHFSIYNMLAAAGAAIVRGVQLEVIVAAFSKTKGVPGRLEPVFAGQSFGIVVDYAHTPDSLENVLKTLKDVCEGYVRVIVGCGGDRDAGKRPKMADVAMKFADDVFFTSDNPRSENPENILDDMTGHLKGEFHRITDRKEAIESGIASCRNKDILLIAGKGHETYQEVDGMKLEFDDRKVATQAVKQGRHNK</sequence>
<keyword evidence="4 8" id="KW-0133">Cell shape</keyword>
<keyword evidence="14" id="KW-1185">Reference proteome</keyword>
<dbReference type="Gene3D" id="3.40.1390.10">
    <property type="entry name" value="MurE/MurF, N-terminal domain"/>
    <property type="match status" value="1"/>
</dbReference>
<comment type="pathway">
    <text evidence="1 8 9">Cell wall biogenesis; peptidoglycan biosynthesis.</text>
</comment>
<keyword evidence="8" id="KW-0067">ATP-binding</keyword>
<dbReference type="HAMAP" id="MF_00208">
    <property type="entry name" value="MurE"/>
    <property type="match status" value="1"/>
</dbReference>
<evidence type="ECO:0000313" key="13">
    <source>
        <dbReference type="EMBL" id="SIS37937.1"/>
    </source>
</evidence>
<dbReference type="InterPro" id="IPR013221">
    <property type="entry name" value="Mur_ligase_cen"/>
</dbReference>
<dbReference type="SUPFAM" id="SSF53244">
    <property type="entry name" value="MurD-like peptide ligases, peptide-binding domain"/>
    <property type="match status" value="1"/>
</dbReference>
<dbReference type="InterPro" id="IPR036615">
    <property type="entry name" value="Mur_ligase_C_dom_sf"/>
</dbReference>
<feature type="short sequence motif" description="Meso-diaminopimelate recognition motif" evidence="8">
    <location>
        <begin position="406"/>
        <end position="409"/>
    </location>
</feature>
<evidence type="ECO:0000259" key="11">
    <source>
        <dbReference type="Pfam" id="PF02875"/>
    </source>
</evidence>
<dbReference type="RefSeq" id="WP_076556749.1">
    <property type="nucleotide sequence ID" value="NZ_FTOC01000001.1"/>
</dbReference>
<evidence type="ECO:0000256" key="6">
    <source>
        <dbReference type="ARBA" id="ARBA00023306"/>
    </source>
</evidence>
<feature type="binding site" evidence="8">
    <location>
        <position position="30"/>
    </location>
    <ligand>
        <name>UDP-N-acetyl-alpha-D-muramoyl-L-alanyl-D-glutamate</name>
        <dbReference type="ChEBI" id="CHEBI:83900"/>
    </ligand>
</feature>
<keyword evidence="8 13" id="KW-0436">Ligase</keyword>
<dbReference type="AlphaFoldDB" id="A0A1N7ILH3"/>
<dbReference type="Pfam" id="PF08245">
    <property type="entry name" value="Mur_ligase_M"/>
    <property type="match status" value="1"/>
</dbReference>
<comment type="PTM">
    <text evidence="8">Carboxylation is probably crucial for Mg(2+) binding and, consequently, for the gamma-phosphate positioning of ATP.</text>
</comment>
<comment type="caution">
    <text evidence="8">Lacks conserved residue(s) required for the propagation of feature annotation.</text>
</comment>
<feature type="binding site" evidence="8">
    <location>
        <position position="185"/>
    </location>
    <ligand>
        <name>UDP-N-acetyl-alpha-D-muramoyl-L-alanyl-D-glutamate</name>
        <dbReference type="ChEBI" id="CHEBI:83900"/>
    </ligand>
</feature>
<dbReference type="GO" id="GO:0005737">
    <property type="term" value="C:cytoplasm"/>
    <property type="evidence" value="ECO:0007669"/>
    <property type="project" value="UniProtKB-SubCell"/>
</dbReference>
<dbReference type="OrthoDB" id="9800958at2"/>
<dbReference type="UniPathway" id="UPA00219"/>
<keyword evidence="5 8" id="KW-0573">Peptidoglycan synthesis</keyword>
<comment type="similarity">
    <text evidence="2 8">Belongs to the MurCDEF family. MurE subfamily.</text>
</comment>
<dbReference type="InterPro" id="IPR004101">
    <property type="entry name" value="Mur_ligase_C"/>
</dbReference>
<dbReference type="EC" id="6.3.2.13" evidence="8"/>
<dbReference type="GO" id="GO:0005524">
    <property type="term" value="F:ATP binding"/>
    <property type="evidence" value="ECO:0007669"/>
    <property type="project" value="UniProtKB-UniRule"/>
</dbReference>
<dbReference type="Proteomes" id="UP000187608">
    <property type="component" value="Unassembled WGS sequence"/>
</dbReference>
<dbReference type="STRING" id="570947.SAMN05421687_101491"/>
<organism evidence="13 14">
    <name type="scientific">Salimicrobium flavidum</name>
    <dbReference type="NCBI Taxonomy" id="570947"/>
    <lineage>
        <taxon>Bacteria</taxon>
        <taxon>Bacillati</taxon>
        <taxon>Bacillota</taxon>
        <taxon>Bacilli</taxon>
        <taxon>Bacillales</taxon>
        <taxon>Bacillaceae</taxon>
        <taxon>Salimicrobium</taxon>
    </lineage>
</organism>
<dbReference type="GO" id="GO:0009252">
    <property type="term" value="P:peptidoglycan biosynthetic process"/>
    <property type="evidence" value="ECO:0007669"/>
    <property type="project" value="UniProtKB-UniRule"/>
</dbReference>
<evidence type="ECO:0000259" key="12">
    <source>
        <dbReference type="Pfam" id="PF08245"/>
    </source>
</evidence>
<feature type="binding site" evidence="8">
    <location>
        <position position="382"/>
    </location>
    <ligand>
        <name>meso-2,6-diaminopimelate</name>
        <dbReference type="ChEBI" id="CHEBI:57791"/>
    </ligand>
</feature>
<evidence type="ECO:0000256" key="2">
    <source>
        <dbReference type="ARBA" id="ARBA00005898"/>
    </source>
</evidence>
<dbReference type="NCBIfam" id="TIGR01085">
    <property type="entry name" value="murE"/>
    <property type="match status" value="1"/>
</dbReference>
<dbReference type="GO" id="GO:0008360">
    <property type="term" value="P:regulation of cell shape"/>
    <property type="evidence" value="ECO:0007669"/>
    <property type="project" value="UniProtKB-KW"/>
</dbReference>
<proteinExistence type="inferred from homology"/>
<accession>A0A1N7ILH3</accession>
<evidence type="ECO:0000313" key="14">
    <source>
        <dbReference type="Proteomes" id="UP000187608"/>
    </source>
</evidence>
<reference evidence="14" key="1">
    <citation type="submission" date="2017-01" db="EMBL/GenBank/DDBJ databases">
        <authorList>
            <person name="Varghese N."/>
            <person name="Submissions S."/>
        </authorList>
    </citation>
    <scope>NUCLEOTIDE SEQUENCE [LARGE SCALE GENOMIC DNA]</scope>
    <source>
        <strain evidence="14">DSM 23127</strain>
    </source>
</reference>
<dbReference type="InterPro" id="IPR035911">
    <property type="entry name" value="MurE/MurF_N"/>
</dbReference>
<evidence type="ECO:0000256" key="5">
    <source>
        <dbReference type="ARBA" id="ARBA00022984"/>
    </source>
</evidence>
<feature type="binding site" evidence="8">
    <location>
        <position position="183"/>
    </location>
    <ligand>
        <name>UDP-N-acetyl-alpha-D-muramoyl-L-alanyl-D-glutamate</name>
        <dbReference type="ChEBI" id="CHEBI:83900"/>
    </ligand>
</feature>
<feature type="binding site" evidence="8">
    <location>
        <position position="149"/>
    </location>
    <ligand>
        <name>UDP-N-acetyl-alpha-D-muramoyl-L-alanyl-D-glutamate</name>
        <dbReference type="ChEBI" id="CHEBI:83900"/>
    </ligand>
</feature>
<dbReference type="GO" id="GO:0000287">
    <property type="term" value="F:magnesium ion binding"/>
    <property type="evidence" value="ECO:0007669"/>
    <property type="project" value="UniProtKB-UniRule"/>
</dbReference>
<dbReference type="NCBIfam" id="NF001124">
    <property type="entry name" value="PRK00139.1-2"/>
    <property type="match status" value="1"/>
</dbReference>
<feature type="binding site" evidence="8">
    <location>
        <begin position="108"/>
        <end position="114"/>
    </location>
    <ligand>
        <name>ATP</name>
        <dbReference type="ChEBI" id="CHEBI:30616"/>
    </ligand>
</feature>
<evidence type="ECO:0000259" key="10">
    <source>
        <dbReference type="Pfam" id="PF01225"/>
    </source>
</evidence>
<dbReference type="SUPFAM" id="SSF53623">
    <property type="entry name" value="MurD-like peptide ligases, catalytic domain"/>
    <property type="match status" value="1"/>
</dbReference>
<dbReference type="InterPro" id="IPR036565">
    <property type="entry name" value="Mur-like_cat_sf"/>
</dbReference>
<evidence type="ECO:0000256" key="9">
    <source>
        <dbReference type="RuleBase" id="RU004135"/>
    </source>
</evidence>
<dbReference type="NCBIfam" id="NF001126">
    <property type="entry name" value="PRK00139.1-4"/>
    <property type="match status" value="1"/>
</dbReference>
<dbReference type="Pfam" id="PF02875">
    <property type="entry name" value="Mur_ligase_C"/>
    <property type="match status" value="1"/>
</dbReference>
<keyword evidence="8" id="KW-0547">Nucleotide-binding</keyword>
<feature type="binding site" evidence="8">
    <location>
        <position position="455"/>
    </location>
    <ligand>
        <name>meso-2,6-diaminopimelate</name>
        <dbReference type="ChEBI" id="CHEBI:57791"/>
    </ligand>
</feature>
<feature type="binding site" evidence="8">
    <location>
        <position position="459"/>
    </location>
    <ligand>
        <name>meso-2,6-diaminopimelate</name>
        <dbReference type="ChEBI" id="CHEBI:57791"/>
    </ligand>
</feature>
<keyword evidence="7 8" id="KW-0961">Cell wall biogenesis/degradation</keyword>
<dbReference type="EMBL" id="FTOC01000001">
    <property type="protein sequence ID" value="SIS37937.1"/>
    <property type="molecule type" value="Genomic_DNA"/>
</dbReference>
<comment type="catalytic activity">
    <reaction evidence="8">
        <text>UDP-N-acetyl-alpha-D-muramoyl-L-alanyl-D-glutamate + meso-2,6-diaminopimelate + ATP = UDP-N-acetyl-alpha-D-muramoyl-L-alanyl-gamma-D-glutamyl-meso-2,6-diaminopimelate + ADP + phosphate + H(+)</text>
        <dbReference type="Rhea" id="RHEA:23676"/>
        <dbReference type="ChEBI" id="CHEBI:15378"/>
        <dbReference type="ChEBI" id="CHEBI:30616"/>
        <dbReference type="ChEBI" id="CHEBI:43474"/>
        <dbReference type="ChEBI" id="CHEBI:57791"/>
        <dbReference type="ChEBI" id="CHEBI:83900"/>
        <dbReference type="ChEBI" id="CHEBI:83905"/>
        <dbReference type="ChEBI" id="CHEBI:456216"/>
        <dbReference type="EC" id="6.3.2.13"/>
    </reaction>
</comment>
<comment type="subcellular location">
    <subcellularLocation>
        <location evidence="8 9">Cytoplasm</location>
    </subcellularLocation>
</comment>
<evidence type="ECO:0000256" key="8">
    <source>
        <dbReference type="HAMAP-Rule" id="MF_00208"/>
    </source>
</evidence>
<feature type="binding site" evidence="8">
    <location>
        <position position="177"/>
    </location>
    <ligand>
        <name>UDP-N-acetyl-alpha-D-muramoyl-L-alanyl-D-glutamate</name>
        <dbReference type="ChEBI" id="CHEBI:83900"/>
    </ligand>
</feature>
<dbReference type="GO" id="GO:0051301">
    <property type="term" value="P:cell division"/>
    <property type="evidence" value="ECO:0007669"/>
    <property type="project" value="UniProtKB-KW"/>
</dbReference>
<feature type="modified residue" description="N6-carboxylysine" evidence="8">
    <location>
        <position position="217"/>
    </location>
</feature>
<feature type="domain" description="Mur ligase N-terminal catalytic" evidence="10">
    <location>
        <begin position="23"/>
        <end position="94"/>
    </location>
</feature>
<dbReference type="Gene3D" id="3.90.190.20">
    <property type="entry name" value="Mur ligase, C-terminal domain"/>
    <property type="match status" value="1"/>
</dbReference>
<keyword evidence="3 8" id="KW-0132">Cell division</keyword>
<keyword evidence="8" id="KW-0460">Magnesium</keyword>
<keyword evidence="8" id="KW-0963">Cytoplasm</keyword>
<comment type="function">
    <text evidence="8">Catalyzes the addition of meso-diaminopimelic acid to the nucleotide precursor UDP-N-acetylmuramoyl-L-alanyl-D-glutamate (UMAG) in the biosynthesis of bacterial cell-wall peptidoglycan.</text>
</comment>
<name>A0A1N7ILH3_9BACI</name>
<evidence type="ECO:0000256" key="1">
    <source>
        <dbReference type="ARBA" id="ARBA00004752"/>
    </source>
</evidence>
<feature type="binding site" evidence="8">
    <location>
        <begin position="406"/>
        <end position="409"/>
    </location>
    <ligand>
        <name>meso-2,6-diaminopimelate</name>
        <dbReference type="ChEBI" id="CHEBI:57791"/>
    </ligand>
</feature>
<dbReference type="GO" id="GO:0008765">
    <property type="term" value="F:UDP-N-acetylmuramoylalanyl-D-glutamate-2,6-diaminopimelate ligase activity"/>
    <property type="evidence" value="ECO:0007669"/>
    <property type="project" value="UniProtKB-UniRule"/>
</dbReference>
<evidence type="ECO:0000256" key="3">
    <source>
        <dbReference type="ARBA" id="ARBA00022618"/>
    </source>
</evidence>
<dbReference type="Pfam" id="PF01225">
    <property type="entry name" value="Mur_ligase"/>
    <property type="match status" value="1"/>
</dbReference>
<evidence type="ECO:0000256" key="7">
    <source>
        <dbReference type="ARBA" id="ARBA00023316"/>
    </source>
</evidence>
<comment type="cofactor">
    <cofactor evidence="8">
        <name>Mg(2+)</name>
        <dbReference type="ChEBI" id="CHEBI:18420"/>
    </cofactor>
</comment>
<dbReference type="SUPFAM" id="SSF63418">
    <property type="entry name" value="MurE/MurF N-terminal domain"/>
    <property type="match status" value="1"/>
</dbReference>
<evidence type="ECO:0000256" key="4">
    <source>
        <dbReference type="ARBA" id="ARBA00022960"/>
    </source>
</evidence>
<dbReference type="InterPro" id="IPR005761">
    <property type="entry name" value="UDP-N-AcMur-Glu-dNH2Pim_ligase"/>
</dbReference>
<dbReference type="PANTHER" id="PTHR23135:SF4">
    <property type="entry name" value="UDP-N-ACETYLMURAMOYL-L-ALANYL-D-GLUTAMATE--2,6-DIAMINOPIMELATE LIGASE MURE HOMOLOG, CHLOROPLASTIC"/>
    <property type="match status" value="1"/>
</dbReference>
<gene>
    <name evidence="8" type="primary">murE</name>
    <name evidence="13" type="ORF">SAMN05421687_101491</name>
</gene>
<keyword evidence="6 8" id="KW-0131">Cell cycle</keyword>
<feature type="domain" description="Mur ligase central" evidence="12">
    <location>
        <begin position="106"/>
        <end position="311"/>
    </location>
</feature>
<dbReference type="GO" id="GO:0071555">
    <property type="term" value="P:cell wall organization"/>
    <property type="evidence" value="ECO:0007669"/>
    <property type="project" value="UniProtKB-KW"/>
</dbReference>